<evidence type="ECO:0000313" key="1">
    <source>
        <dbReference type="EMBL" id="KAG5569910.1"/>
    </source>
</evidence>
<accession>A0A9J5W471</accession>
<keyword evidence="2" id="KW-1185">Reference proteome</keyword>
<dbReference type="EMBL" id="JACXVP010000012">
    <property type="protein sequence ID" value="KAG5569910.1"/>
    <property type="molecule type" value="Genomic_DNA"/>
</dbReference>
<organism evidence="1 2">
    <name type="scientific">Solanum commersonii</name>
    <name type="common">Commerson's wild potato</name>
    <name type="synonym">Commerson's nightshade</name>
    <dbReference type="NCBI Taxonomy" id="4109"/>
    <lineage>
        <taxon>Eukaryota</taxon>
        <taxon>Viridiplantae</taxon>
        <taxon>Streptophyta</taxon>
        <taxon>Embryophyta</taxon>
        <taxon>Tracheophyta</taxon>
        <taxon>Spermatophyta</taxon>
        <taxon>Magnoliopsida</taxon>
        <taxon>eudicotyledons</taxon>
        <taxon>Gunneridae</taxon>
        <taxon>Pentapetalae</taxon>
        <taxon>asterids</taxon>
        <taxon>lamiids</taxon>
        <taxon>Solanales</taxon>
        <taxon>Solanaceae</taxon>
        <taxon>Solanoideae</taxon>
        <taxon>Solaneae</taxon>
        <taxon>Solanum</taxon>
    </lineage>
</organism>
<name>A0A9J5W471_SOLCO</name>
<evidence type="ECO:0000313" key="2">
    <source>
        <dbReference type="Proteomes" id="UP000824120"/>
    </source>
</evidence>
<proteinExistence type="predicted"/>
<comment type="caution">
    <text evidence="1">The sequence shown here is derived from an EMBL/GenBank/DDBJ whole genome shotgun (WGS) entry which is preliminary data.</text>
</comment>
<dbReference type="InterPro" id="IPR036047">
    <property type="entry name" value="F-box-like_dom_sf"/>
</dbReference>
<dbReference type="SUPFAM" id="SSF81383">
    <property type="entry name" value="F-box domain"/>
    <property type="match status" value="1"/>
</dbReference>
<dbReference type="AlphaFoldDB" id="A0A9J5W471"/>
<evidence type="ECO:0008006" key="3">
    <source>
        <dbReference type="Google" id="ProtNLM"/>
    </source>
</evidence>
<dbReference type="OrthoDB" id="1894463at2759"/>
<gene>
    <name evidence="1" type="ORF">H5410_059676</name>
</gene>
<sequence>MDTQIKNQNYESEEVASSKYGFDFLFQEFVLDIASRLPITSLLQFTFVRKSFHNLSHDPELLQGTVPETPLLVEHISVDETCNSTTMTSISILQPTGTVPETPLLQDSLLFTHLL</sequence>
<protein>
    <recommendedName>
        <fullName evidence="3">F-box domain-containing protein</fullName>
    </recommendedName>
</protein>
<dbReference type="Proteomes" id="UP000824120">
    <property type="component" value="Chromosome 12"/>
</dbReference>
<reference evidence="1 2" key="1">
    <citation type="submission" date="2020-09" db="EMBL/GenBank/DDBJ databases">
        <title>De no assembly of potato wild relative species, Solanum commersonii.</title>
        <authorList>
            <person name="Cho K."/>
        </authorList>
    </citation>
    <scope>NUCLEOTIDE SEQUENCE [LARGE SCALE GENOMIC DNA]</scope>
    <source>
        <strain evidence="1">LZ3.2</strain>
        <tissue evidence="1">Leaf</tissue>
    </source>
</reference>